<evidence type="ECO:0000256" key="4">
    <source>
        <dbReference type="RuleBase" id="RU361169"/>
    </source>
</evidence>
<dbReference type="InterPro" id="IPR012334">
    <property type="entry name" value="Pectin_lyas_fold"/>
</dbReference>
<dbReference type="PANTHER" id="PTHR31339">
    <property type="entry name" value="PECTIN LYASE-RELATED"/>
    <property type="match status" value="1"/>
</dbReference>
<feature type="chain" id="PRO_5046444093" evidence="5">
    <location>
        <begin position="28"/>
        <end position="554"/>
    </location>
</feature>
<dbReference type="Pfam" id="PF00295">
    <property type="entry name" value="Glyco_hydro_28"/>
    <property type="match status" value="1"/>
</dbReference>
<dbReference type="SUPFAM" id="SSF51126">
    <property type="entry name" value="Pectin lyase-like"/>
    <property type="match status" value="1"/>
</dbReference>
<accession>A0ABX5CUU5</accession>
<keyword evidence="5" id="KW-0732">Signal</keyword>
<comment type="caution">
    <text evidence="6">The sequence shown here is derived from an EMBL/GenBank/DDBJ whole genome shotgun (WGS) entry which is preliminary data.</text>
</comment>
<dbReference type="InterPro" id="IPR011050">
    <property type="entry name" value="Pectin_lyase_fold/virulence"/>
</dbReference>
<dbReference type="EMBL" id="PVNO01000002">
    <property type="protein sequence ID" value="PRO70728.1"/>
    <property type="molecule type" value="Genomic_DNA"/>
</dbReference>
<dbReference type="SMART" id="SM00710">
    <property type="entry name" value="PbH1"/>
    <property type="match status" value="5"/>
</dbReference>
<gene>
    <name evidence="6" type="ORF">C6Y39_01855</name>
</gene>
<name>A0ABX5CUU5_9ALTE</name>
<dbReference type="PANTHER" id="PTHR31339:SF9">
    <property type="entry name" value="PLASMIN AND FIBRONECTIN-BINDING PROTEIN A"/>
    <property type="match status" value="1"/>
</dbReference>
<feature type="signal peptide" evidence="5">
    <location>
        <begin position="1"/>
        <end position="27"/>
    </location>
</feature>
<dbReference type="InterPro" id="IPR000743">
    <property type="entry name" value="Glyco_hydro_28"/>
</dbReference>
<keyword evidence="2 4" id="KW-0378">Hydrolase</keyword>
<evidence type="ECO:0000256" key="2">
    <source>
        <dbReference type="ARBA" id="ARBA00022801"/>
    </source>
</evidence>
<dbReference type="Gene3D" id="2.160.20.10">
    <property type="entry name" value="Single-stranded right-handed beta-helix, Pectin lyase-like"/>
    <property type="match status" value="1"/>
</dbReference>
<evidence type="ECO:0000256" key="1">
    <source>
        <dbReference type="ARBA" id="ARBA00008834"/>
    </source>
</evidence>
<keyword evidence="3 4" id="KW-0326">Glycosidase</keyword>
<sequence length="554" mass="61458">MFAPLSRRKFIKTALSTIAATSCFSHALNAKMLTQYYEQFNATRKPSKREPPQKGKRFSVKDFGATGNGLSLDTGAIQATIQAVVDSGESGVVWFPAGIYYSGTLHLSSNISLELDKDAVLLGSTDIRHYETDDGKVHALIEAHDCDNIGIFGQGTINAQGRKLALNINRLHHAKERIEEDFNARRNRSRHRPNVIAMHSCNQIKIYDITVQNGASWVQHYAACRDLHIDNIVVQSDAFWNNDGIDINDCEHVRITGCFVNAADDAICLKSTTKKNMRNNDIFIGNCTLRSSSNGIKFGTESQNGFHNVKIEDIVVFDTYRSAIALETVDGAILENVSVKNVDAKNVGCAIFIRLGQRNRDVPKDTPLGKIRNVVISNVNAEISFDRADIDYDLRGPGLNAFFNPIPASITGLPDAFVENVILENITISYPGRANKGLAYRPHDQLFLVPQVRDAYPEYTMFGELPSWGLFVRHVKGITLKDISLKTRAYDFRPAMVFDDVNGVNLSNVALHADNDIHLVLHNAKEVKTNHLLALDKSQQLVPLSSSSVLYSND</sequence>
<evidence type="ECO:0000256" key="3">
    <source>
        <dbReference type="ARBA" id="ARBA00023295"/>
    </source>
</evidence>
<dbReference type="PROSITE" id="PS51257">
    <property type="entry name" value="PROKAR_LIPOPROTEIN"/>
    <property type="match status" value="1"/>
</dbReference>
<evidence type="ECO:0000313" key="7">
    <source>
        <dbReference type="Proteomes" id="UP000239539"/>
    </source>
</evidence>
<proteinExistence type="inferred from homology"/>
<protein>
    <submittedName>
        <fullName evidence="6">Glycoside hydrolase</fullName>
    </submittedName>
</protein>
<keyword evidence="7" id="KW-1185">Reference proteome</keyword>
<dbReference type="GO" id="GO:0016787">
    <property type="term" value="F:hydrolase activity"/>
    <property type="evidence" value="ECO:0007669"/>
    <property type="project" value="UniProtKB-KW"/>
</dbReference>
<reference evidence="7" key="1">
    <citation type="journal article" date="2020" name="Int. J. Syst. Evol. Microbiol.">
        <title>Alteromonas alba sp. nov., a marine bacterium isolated from the seawater of the West Pacific Ocean.</title>
        <authorList>
            <person name="Sun C."/>
            <person name="Wu Y.-H."/>
            <person name="Xamxidin M."/>
            <person name="Cheng H."/>
            <person name="Xu X.-W."/>
        </authorList>
    </citation>
    <scope>NUCLEOTIDE SEQUENCE [LARGE SCALE GENOMIC DNA]</scope>
    <source>
        <strain evidence="7">9a2</strain>
    </source>
</reference>
<evidence type="ECO:0000256" key="5">
    <source>
        <dbReference type="SAM" id="SignalP"/>
    </source>
</evidence>
<dbReference type="Proteomes" id="UP000239539">
    <property type="component" value="Unassembled WGS sequence"/>
</dbReference>
<dbReference type="InterPro" id="IPR051801">
    <property type="entry name" value="GH28_Enzymes"/>
</dbReference>
<organism evidence="6 7">
    <name type="scientific">Alteromonas gracilis</name>
    <dbReference type="NCBI Taxonomy" id="1479524"/>
    <lineage>
        <taxon>Bacteria</taxon>
        <taxon>Pseudomonadati</taxon>
        <taxon>Pseudomonadota</taxon>
        <taxon>Gammaproteobacteria</taxon>
        <taxon>Alteromonadales</taxon>
        <taxon>Alteromonadaceae</taxon>
        <taxon>Alteromonas/Salinimonas group</taxon>
        <taxon>Alteromonas</taxon>
    </lineage>
</organism>
<evidence type="ECO:0000313" key="6">
    <source>
        <dbReference type="EMBL" id="PRO70728.1"/>
    </source>
</evidence>
<comment type="similarity">
    <text evidence="1 4">Belongs to the glycosyl hydrolase 28 family.</text>
</comment>
<dbReference type="RefSeq" id="WP_105929622.1">
    <property type="nucleotide sequence ID" value="NZ_PVNO01000002.1"/>
</dbReference>
<dbReference type="InterPro" id="IPR006626">
    <property type="entry name" value="PbH1"/>
</dbReference>